<reference evidence="6 7" key="1">
    <citation type="submission" date="2016-10" db="EMBL/GenBank/DDBJ databases">
        <authorList>
            <person name="de Groot N.N."/>
        </authorList>
    </citation>
    <scope>NUCLEOTIDE SEQUENCE [LARGE SCALE GENOMIC DNA]</scope>
    <source>
        <strain evidence="6 7">LMG 23650</strain>
    </source>
</reference>
<dbReference type="Proteomes" id="UP000199548">
    <property type="component" value="Unassembled WGS sequence"/>
</dbReference>
<dbReference type="InterPro" id="IPR032808">
    <property type="entry name" value="DoxX"/>
</dbReference>
<dbReference type="Pfam" id="PF13564">
    <property type="entry name" value="DoxX_2"/>
    <property type="match status" value="1"/>
</dbReference>
<feature type="transmembrane region" description="Helical" evidence="5">
    <location>
        <begin position="12"/>
        <end position="34"/>
    </location>
</feature>
<dbReference type="AlphaFoldDB" id="A0A1I3GLN1"/>
<dbReference type="RefSeq" id="WP_245811411.1">
    <property type="nucleotide sequence ID" value="NZ_CP041745.1"/>
</dbReference>
<keyword evidence="4 5" id="KW-0472">Membrane</keyword>
<comment type="subcellular location">
    <subcellularLocation>
        <location evidence="1">Membrane</location>
        <topology evidence="1">Multi-pass membrane protein</topology>
    </subcellularLocation>
</comment>
<feature type="transmembrane region" description="Helical" evidence="5">
    <location>
        <begin position="93"/>
        <end position="112"/>
    </location>
</feature>
<dbReference type="EMBL" id="FOQU01000002">
    <property type="protein sequence ID" value="SFI24379.1"/>
    <property type="molecule type" value="Genomic_DNA"/>
</dbReference>
<evidence type="ECO:0000256" key="5">
    <source>
        <dbReference type="SAM" id="Phobius"/>
    </source>
</evidence>
<evidence type="ECO:0000256" key="4">
    <source>
        <dbReference type="ARBA" id="ARBA00023136"/>
    </source>
</evidence>
<feature type="transmembrane region" description="Helical" evidence="5">
    <location>
        <begin position="69"/>
        <end position="87"/>
    </location>
</feature>
<sequence length="114" mass="12071">MAWNSASLESILAMIVAVLFVVAGAINLSGRGAVKSDFARWGYPAWFRWLCGALELLGAALLFGQQTRVLGLVLASAIMIGALFTLLRNREPFAHLAPALVFSALVAATVALRG</sequence>
<evidence type="ECO:0000313" key="7">
    <source>
        <dbReference type="Proteomes" id="UP000199548"/>
    </source>
</evidence>
<keyword evidence="2 5" id="KW-0812">Transmembrane</keyword>
<evidence type="ECO:0000256" key="2">
    <source>
        <dbReference type="ARBA" id="ARBA00022692"/>
    </source>
</evidence>
<evidence type="ECO:0000256" key="3">
    <source>
        <dbReference type="ARBA" id="ARBA00022989"/>
    </source>
</evidence>
<evidence type="ECO:0000256" key="1">
    <source>
        <dbReference type="ARBA" id="ARBA00004141"/>
    </source>
</evidence>
<dbReference type="STRING" id="420953.SAMN05192543_102579"/>
<dbReference type="GO" id="GO:0016020">
    <property type="term" value="C:membrane"/>
    <property type="evidence" value="ECO:0007669"/>
    <property type="project" value="UniProtKB-SubCell"/>
</dbReference>
<accession>A0A1I3GLN1</accession>
<protein>
    <submittedName>
        <fullName evidence="6">DoxX-like family protein</fullName>
    </submittedName>
</protein>
<evidence type="ECO:0000313" key="6">
    <source>
        <dbReference type="EMBL" id="SFI24379.1"/>
    </source>
</evidence>
<proteinExistence type="predicted"/>
<keyword evidence="7" id="KW-1185">Reference proteome</keyword>
<gene>
    <name evidence="6" type="ORF">SAMN05192543_102579</name>
</gene>
<organism evidence="6 7">
    <name type="scientific">Paraburkholderia megapolitana</name>
    <dbReference type="NCBI Taxonomy" id="420953"/>
    <lineage>
        <taxon>Bacteria</taxon>
        <taxon>Pseudomonadati</taxon>
        <taxon>Pseudomonadota</taxon>
        <taxon>Betaproteobacteria</taxon>
        <taxon>Burkholderiales</taxon>
        <taxon>Burkholderiaceae</taxon>
        <taxon>Paraburkholderia</taxon>
    </lineage>
</organism>
<name>A0A1I3GLN1_9BURK</name>
<feature type="transmembrane region" description="Helical" evidence="5">
    <location>
        <begin position="46"/>
        <end position="64"/>
    </location>
</feature>
<keyword evidence="3 5" id="KW-1133">Transmembrane helix</keyword>